<organism evidence="2 3">
    <name type="scientific">Mesocestoides corti</name>
    <name type="common">Flatworm</name>
    <dbReference type="NCBI Taxonomy" id="53468"/>
    <lineage>
        <taxon>Eukaryota</taxon>
        <taxon>Metazoa</taxon>
        <taxon>Spiralia</taxon>
        <taxon>Lophotrochozoa</taxon>
        <taxon>Platyhelminthes</taxon>
        <taxon>Cestoda</taxon>
        <taxon>Eucestoda</taxon>
        <taxon>Cyclophyllidea</taxon>
        <taxon>Mesocestoididae</taxon>
        <taxon>Mesocestoides</taxon>
    </lineage>
</organism>
<protein>
    <submittedName>
        <fullName evidence="2">Uncharacterized protein</fullName>
    </submittedName>
</protein>
<dbReference type="Proteomes" id="UP000267029">
    <property type="component" value="Unassembled WGS sequence"/>
</dbReference>
<dbReference type="AlphaFoldDB" id="A0A0R3UCI5"/>
<name>A0A0R3UCI5_MESCO</name>
<feature type="region of interest" description="Disordered" evidence="1">
    <location>
        <begin position="70"/>
        <end position="89"/>
    </location>
</feature>
<dbReference type="OrthoDB" id="6226400at2759"/>
<evidence type="ECO:0000313" key="2">
    <source>
        <dbReference type="EMBL" id="VDD78631.1"/>
    </source>
</evidence>
<dbReference type="EMBL" id="UXSR01001974">
    <property type="protein sequence ID" value="VDD78631.1"/>
    <property type="molecule type" value="Genomic_DNA"/>
</dbReference>
<sequence length="174" mass="19127">MLPRNYCFQKYLQEGCRSGEDSGFQSPGPAARTDAAIPASSTMATFPPCGSYGIFRLDEDMAHFSARSDCKSPDEAAHQSSQSCSGSSQSLNQITLPTVLVEGFRDGKIQLNVPGVLQDLFSPPDSINVQFNIGTPIEELSDMDISDYQHLLHAAEVIHRWKWKQYAGESPTPR</sequence>
<evidence type="ECO:0000256" key="1">
    <source>
        <dbReference type="SAM" id="MobiDB-lite"/>
    </source>
</evidence>
<gene>
    <name evidence="2" type="ORF">MCOS_LOCUS4634</name>
</gene>
<feature type="compositionally biased region" description="Low complexity" evidence="1">
    <location>
        <begin position="79"/>
        <end position="89"/>
    </location>
</feature>
<evidence type="ECO:0000313" key="3">
    <source>
        <dbReference type="Proteomes" id="UP000267029"/>
    </source>
</evidence>
<proteinExistence type="predicted"/>
<accession>A0A0R3UCI5</accession>
<reference evidence="2 3" key="1">
    <citation type="submission" date="2018-10" db="EMBL/GenBank/DDBJ databases">
        <authorList>
            <consortium name="Pathogen Informatics"/>
        </authorList>
    </citation>
    <scope>NUCLEOTIDE SEQUENCE [LARGE SCALE GENOMIC DNA]</scope>
</reference>
<keyword evidence="3" id="KW-1185">Reference proteome</keyword>